<evidence type="ECO:0000259" key="2">
    <source>
        <dbReference type="PROSITE" id="PS50157"/>
    </source>
</evidence>
<evidence type="ECO:0000313" key="3">
    <source>
        <dbReference type="EMBL" id="CAG8642414.1"/>
    </source>
</evidence>
<dbReference type="AlphaFoldDB" id="A0A9N9DNL3"/>
<evidence type="ECO:0000313" key="4">
    <source>
        <dbReference type="Proteomes" id="UP000789405"/>
    </source>
</evidence>
<keyword evidence="1" id="KW-0862">Zinc</keyword>
<name>A0A9N9DNL3_9GLOM</name>
<dbReference type="Proteomes" id="UP000789405">
    <property type="component" value="Unassembled WGS sequence"/>
</dbReference>
<dbReference type="PROSITE" id="PS50157">
    <property type="entry name" value="ZINC_FINGER_C2H2_2"/>
    <property type="match status" value="1"/>
</dbReference>
<evidence type="ECO:0000256" key="1">
    <source>
        <dbReference type="PROSITE-ProRule" id="PRU00042"/>
    </source>
</evidence>
<dbReference type="EMBL" id="CAJVPY010005408">
    <property type="protein sequence ID" value="CAG8642414.1"/>
    <property type="molecule type" value="Genomic_DNA"/>
</dbReference>
<proteinExistence type="predicted"/>
<accession>A0A9N9DNL3</accession>
<dbReference type="PROSITE" id="PS00028">
    <property type="entry name" value="ZINC_FINGER_C2H2_1"/>
    <property type="match status" value="1"/>
</dbReference>
<protein>
    <submittedName>
        <fullName evidence="3">14143_t:CDS:1</fullName>
    </submittedName>
</protein>
<feature type="non-terminal residue" evidence="3">
    <location>
        <position position="1"/>
    </location>
</feature>
<feature type="domain" description="C2H2-type" evidence="2">
    <location>
        <begin position="7"/>
        <end position="35"/>
    </location>
</feature>
<comment type="caution">
    <text evidence="3">The sequence shown here is derived from an EMBL/GenBank/DDBJ whole genome shotgun (WGS) entry which is preliminary data.</text>
</comment>
<dbReference type="GO" id="GO:0008270">
    <property type="term" value="F:zinc ion binding"/>
    <property type="evidence" value="ECO:0007669"/>
    <property type="project" value="UniProtKB-KW"/>
</dbReference>
<keyword evidence="4" id="KW-1185">Reference proteome</keyword>
<organism evidence="3 4">
    <name type="scientific">Dentiscutata erythropus</name>
    <dbReference type="NCBI Taxonomy" id="1348616"/>
    <lineage>
        <taxon>Eukaryota</taxon>
        <taxon>Fungi</taxon>
        <taxon>Fungi incertae sedis</taxon>
        <taxon>Mucoromycota</taxon>
        <taxon>Glomeromycotina</taxon>
        <taxon>Glomeromycetes</taxon>
        <taxon>Diversisporales</taxon>
        <taxon>Gigasporaceae</taxon>
        <taxon>Dentiscutata</taxon>
    </lineage>
</organism>
<dbReference type="InterPro" id="IPR013087">
    <property type="entry name" value="Znf_C2H2_type"/>
</dbReference>
<reference evidence="3" key="1">
    <citation type="submission" date="2021-06" db="EMBL/GenBank/DDBJ databases">
        <authorList>
            <person name="Kallberg Y."/>
            <person name="Tangrot J."/>
            <person name="Rosling A."/>
        </authorList>
    </citation>
    <scope>NUCLEOTIDE SEQUENCE</scope>
    <source>
        <strain evidence="3">MA453B</strain>
    </source>
</reference>
<gene>
    <name evidence="3" type="ORF">DERYTH_LOCUS9731</name>
</gene>
<dbReference type="OrthoDB" id="2393346at2759"/>
<keyword evidence="1" id="KW-0863">Zinc-finger</keyword>
<keyword evidence="1" id="KW-0479">Metal-binding</keyword>
<sequence>MSTSNLLHCGFCLKTYIHKGSLKTHEITKHKNNKSLHNHYPLYTPLFSDCQQFCSTFINLVQKRLTSHHSTQGLKLIEFPCSENIFAFYFRKEEGKTIDKIGSKTYAVFNQVNLDDNTIEEKE</sequence>